<name>A0A0C3PLG4_PISTI</name>
<dbReference type="OrthoDB" id="2674822at2759"/>
<keyword evidence="1" id="KW-0472">Membrane</keyword>
<dbReference type="EMBL" id="KN831944">
    <property type="protein sequence ID" value="KIO15140.1"/>
    <property type="molecule type" value="Genomic_DNA"/>
</dbReference>
<dbReference type="AlphaFoldDB" id="A0A0C3PLG4"/>
<keyword evidence="1" id="KW-0812">Transmembrane</keyword>
<accession>A0A0C3PLG4</accession>
<gene>
    <name evidence="2" type="ORF">M404DRAFT_204077</name>
</gene>
<evidence type="ECO:0000256" key="1">
    <source>
        <dbReference type="SAM" id="Phobius"/>
    </source>
</evidence>
<reference evidence="3" key="2">
    <citation type="submission" date="2015-01" db="EMBL/GenBank/DDBJ databases">
        <title>Evolutionary Origins and Diversification of the Mycorrhizal Mutualists.</title>
        <authorList>
            <consortium name="DOE Joint Genome Institute"/>
            <consortium name="Mycorrhizal Genomics Consortium"/>
            <person name="Kohler A."/>
            <person name="Kuo A."/>
            <person name="Nagy L.G."/>
            <person name="Floudas D."/>
            <person name="Copeland A."/>
            <person name="Barry K.W."/>
            <person name="Cichocki N."/>
            <person name="Veneault-Fourrey C."/>
            <person name="LaButti K."/>
            <person name="Lindquist E.A."/>
            <person name="Lipzen A."/>
            <person name="Lundell T."/>
            <person name="Morin E."/>
            <person name="Murat C."/>
            <person name="Riley R."/>
            <person name="Ohm R."/>
            <person name="Sun H."/>
            <person name="Tunlid A."/>
            <person name="Henrissat B."/>
            <person name="Grigoriev I.V."/>
            <person name="Hibbett D.S."/>
            <person name="Martin F."/>
        </authorList>
    </citation>
    <scope>NUCLEOTIDE SEQUENCE [LARGE SCALE GENOMIC DNA]</scope>
    <source>
        <strain evidence="3">Marx 270</strain>
    </source>
</reference>
<keyword evidence="1" id="KW-1133">Transmembrane helix</keyword>
<evidence type="ECO:0000313" key="3">
    <source>
        <dbReference type="Proteomes" id="UP000054217"/>
    </source>
</evidence>
<dbReference type="Proteomes" id="UP000054217">
    <property type="component" value="Unassembled WGS sequence"/>
</dbReference>
<proteinExistence type="predicted"/>
<sequence>MNHEYSPLNQVAEDDSFVEKIQHSSLSKPGDDQPVYIKRRSLLFSPRCLSVVSIVFLVINALCLLATMRQLFLAARAMKPHLKGHTFLDTRDLPRPDPYYGL</sequence>
<protein>
    <submittedName>
        <fullName evidence="2">Uncharacterized protein</fullName>
    </submittedName>
</protein>
<keyword evidence="3" id="KW-1185">Reference proteome</keyword>
<evidence type="ECO:0000313" key="2">
    <source>
        <dbReference type="EMBL" id="KIO15140.1"/>
    </source>
</evidence>
<dbReference type="InParanoid" id="A0A0C3PLG4"/>
<organism evidence="2 3">
    <name type="scientific">Pisolithus tinctorius Marx 270</name>
    <dbReference type="NCBI Taxonomy" id="870435"/>
    <lineage>
        <taxon>Eukaryota</taxon>
        <taxon>Fungi</taxon>
        <taxon>Dikarya</taxon>
        <taxon>Basidiomycota</taxon>
        <taxon>Agaricomycotina</taxon>
        <taxon>Agaricomycetes</taxon>
        <taxon>Agaricomycetidae</taxon>
        <taxon>Boletales</taxon>
        <taxon>Sclerodermatineae</taxon>
        <taxon>Pisolithaceae</taxon>
        <taxon>Pisolithus</taxon>
    </lineage>
</organism>
<dbReference type="HOGENOM" id="CLU_2360344_0_0_1"/>
<feature type="transmembrane region" description="Helical" evidence="1">
    <location>
        <begin position="49"/>
        <end position="68"/>
    </location>
</feature>
<reference evidence="2 3" key="1">
    <citation type="submission" date="2014-04" db="EMBL/GenBank/DDBJ databases">
        <authorList>
            <consortium name="DOE Joint Genome Institute"/>
            <person name="Kuo A."/>
            <person name="Kohler A."/>
            <person name="Costa M.D."/>
            <person name="Nagy L.G."/>
            <person name="Floudas D."/>
            <person name="Copeland A."/>
            <person name="Barry K.W."/>
            <person name="Cichocki N."/>
            <person name="Veneault-Fourrey C."/>
            <person name="LaButti K."/>
            <person name="Lindquist E.A."/>
            <person name="Lipzen A."/>
            <person name="Lundell T."/>
            <person name="Morin E."/>
            <person name="Murat C."/>
            <person name="Sun H."/>
            <person name="Tunlid A."/>
            <person name="Henrissat B."/>
            <person name="Grigoriev I.V."/>
            <person name="Hibbett D.S."/>
            <person name="Martin F."/>
            <person name="Nordberg H.P."/>
            <person name="Cantor M.N."/>
            <person name="Hua S.X."/>
        </authorList>
    </citation>
    <scope>NUCLEOTIDE SEQUENCE [LARGE SCALE GENOMIC DNA]</scope>
    <source>
        <strain evidence="2 3">Marx 270</strain>
    </source>
</reference>